<keyword evidence="1" id="KW-0677">Repeat</keyword>
<dbReference type="PANTHER" id="PTHR38537">
    <property type="entry name" value="JITTERBUG, ISOFORM N"/>
    <property type="match status" value="1"/>
</dbReference>
<dbReference type="Pfam" id="PF23616">
    <property type="entry name" value="Ig_GEX2_N"/>
    <property type="match status" value="2"/>
</dbReference>
<keyword evidence="4" id="KW-0812">Transmembrane</keyword>
<dbReference type="Pfam" id="PF17963">
    <property type="entry name" value="Big_9"/>
    <property type="match status" value="1"/>
</dbReference>
<dbReference type="InterPro" id="IPR044801">
    <property type="entry name" value="Filamin"/>
</dbReference>
<keyword evidence="5" id="KW-0732">Signal</keyword>
<gene>
    <name evidence="7" type="ORF">Fot_52113</name>
</gene>
<proteinExistence type="predicted"/>
<evidence type="ECO:0000313" key="7">
    <source>
        <dbReference type="EMBL" id="KAL2464157.1"/>
    </source>
</evidence>
<dbReference type="Proteomes" id="UP001604277">
    <property type="component" value="Unassembled WGS sequence"/>
</dbReference>
<dbReference type="Gene3D" id="2.60.40.10">
    <property type="entry name" value="Immunoglobulins"/>
    <property type="match status" value="3"/>
</dbReference>
<dbReference type="PROSITE" id="PS50194">
    <property type="entry name" value="FILAMIN_REPEAT"/>
    <property type="match status" value="1"/>
</dbReference>
<feature type="chain" id="PRO_5044856134" evidence="5">
    <location>
        <begin position="28"/>
        <end position="1205"/>
    </location>
</feature>
<dbReference type="PANTHER" id="PTHR38537:SF8">
    <property type="entry name" value="FILAMIN-A"/>
    <property type="match status" value="1"/>
</dbReference>
<feature type="signal peptide" evidence="5">
    <location>
        <begin position="1"/>
        <end position="27"/>
    </location>
</feature>
<dbReference type="EMBL" id="JBFOLJ010000018">
    <property type="protein sequence ID" value="KAL2464157.1"/>
    <property type="molecule type" value="Genomic_DNA"/>
</dbReference>
<feature type="domain" description="GEX2 N-terminal Ig-like" evidence="6">
    <location>
        <begin position="33"/>
        <end position="134"/>
    </location>
</feature>
<feature type="region of interest" description="Disordered" evidence="3">
    <location>
        <begin position="1089"/>
        <end position="1122"/>
    </location>
</feature>
<dbReference type="InterPro" id="IPR014756">
    <property type="entry name" value="Ig_E-set"/>
</dbReference>
<dbReference type="InterPro" id="IPR017868">
    <property type="entry name" value="Filamin/ABP280_repeat-like"/>
</dbReference>
<keyword evidence="4" id="KW-1133">Transmembrane helix</keyword>
<keyword evidence="4" id="KW-0472">Membrane</keyword>
<reference evidence="8" key="1">
    <citation type="submission" date="2024-07" db="EMBL/GenBank/DDBJ databases">
        <title>Two chromosome-level genome assemblies of Korean endemic species Abeliophyllum distichum and Forsythia ovata (Oleaceae).</title>
        <authorList>
            <person name="Jang H."/>
        </authorList>
    </citation>
    <scope>NUCLEOTIDE SEQUENCE [LARGE SCALE GENOMIC DNA]</scope>
</reference>
<organism evidence="7 8">
    <name type="scientific">Forsythia ovata</name>
    <dbReference type="NCBI Taxonomy" id="205694"/>
    <lineage>
        <taxon>Eukaryota</taxon>
        <taxon>Viridiplantae</taxon>
        <taxon>Streptophyta</taxon>
        <taxon>Embryophyta</taxon>
        <taxon>Tracheophyta</taxon>
        <taxon>Spermatophyta</taxon>
        <taxon>Magnoliopsida</taxon>
        <taxon>eudicotyledons</taxon>
        <taxon>Gunneridae</taxon>
        <taxon>Pentapetalae</taxon>
        <taxon>asterids</taxon>
        <taxon>lamiids</taxon>
        <taxon>Lamiales</taxon>
        <taxon>Oleaceae</taxon>
        <taxon>Forsythieae</taxon>
        <taxon>Forsythia</taxon>
    </lineage>
</organism>
<dbReference type="SUPFAM" id="SSF81296">
    <property type="entry name" value="E set domains"/>
    <property type="match status" value="3"/>
</dbReference>
<dbReference type="InterPro" id="IPR056434">
    <property type="entry name" value="Ig_GEX2_N"/>
</dbReference>
<accession>A0ABD1PJS5</accession>
<comment type="caution">
    <text evidence="7">The sequence shown here is derived from an EMBL/GenBank/DDBJ whole genome shotgun (WGS) entry which is preliminary data.</text>
</comment>
<evidence type="ECO:0000313" key="8">
    <source>
        <dbReference type="Proteomes" id="UP001604277"/>
    </source>
</evidence>
<dbReference type="Gene3D" id="2.60.40.3440">
    <property type="match status" value="1"/>
</dbReference>
<evidence type="ECO:0000256" key="4">
    <source>
        <dbReference type="SAM" id="Phobius"/>
    </source>
</evidence>
<evidence type="ECO:0000256" key="3">
    <source>
        <dbReference type="SAM" id="MobiDB-lite"/>
    </source>
</evidence>
<name>A0ABD1PJS5_9LAMI</name>
<dbReference type="AlphaFoldDB" id="A0ABD1PJS5"/>
<sequence>MAIQILYYNSLLAIFFTLSLTLQPTESDSLGMPSFAFSWLNNNDTFVAGEIATIKVIVLGTYDSGKQRYPFNPNITVNDKMGNSSFISGVASSFDFADTGNWRISFTPIMVGLFNVLITDEHFHVLDSSLHFRVTTGQMYPAAGIVSWKGGEDEFIAGTKAEVLILPKDAFGNNATSASEGLRFFNFTLSASSTNGSNASVLNVTNRGWNQHGYLSIEFIAATSGSLLLHVVVDNQTFQGSPLPFKVYPGELDVSTCIAQWNIGTKSFQLFSMMEAFIHQHDQYGNLVSGFYAFDIEVIEKGTNLSMPVADLQFKDAGQGIQSFSFSLEEPGNFMLMISNKEQNTLISNMPYDFTVYIGYCDGMNSIVNGSGLNNSLAGHVAMFSVFLKDAYLYPAPVELERLQVQIVHEFDSQILLPSIHIREAFNGSLSHGRLNDINHKKIDSAPIVGPKNDSAGDWNQKASAFDVIYVPEKSGRYEICIFCGNIPLNGGHTFRKEVSPGEVNVSLSGVVKFAPKVSKLTKNEIVVQLMDSYHNPVLLQQSKLKLEIASINGSASSTWTFSDNNDGSYTGSYLANDVGTYELCASYDGNHFMPCPFGVNVYSGEYFPKLYNDTVSVWEDESVDFNVLENDYFAGGNASILEHSKPSHGSLLQNGPLFRYTPYKGFYGNDSFFYTIADINGNVASGAVNLSVLCIPPRFVSIPIELQATEDVVSPRFGGFSGFEIIYSDLEEIITVTLSSLSGEPLLSPMSMQFWQPRWNELSISKDIGMDKEITLVGSVDAINFALQSIQYFGKGNFYGADILRISTINKNGKNNLDVPVYVQPINDPPFINVPSFVILDEKHDEAPIFGRQRENFDFIGDPDLLNFPGNWSRFLVVFSLEVSSGLLSTNLPADLISSTELKLKTSYQWQTLQTFVTISKHFVVKAKGIRIRGTINDCNSIMEQLLYYDGEHNAVLTVTVNDMGNYGCYPNCTEMMSMPLLAKSTISLIRRRPISPLAAHFLGSAIVVESIVVFSLGILLLYFMCKCAFVLIDEKRRQKAPAIELSKVQSSSKQTPCVDLPENVKRITGGCSIPFLCSSQTSNFRQRSLQRSRGGESDHMVQSSSQSSIDQHKKTPDLPEANTGVLHLIRSRSTGKWYKRRPAGGPVRCNGSSAVVHMMDLMIEFIETVVLRGDRVVLVGLWEPLEDDQGILPPPPFDLVLDL</sequence>
<evidence type="ECO:0000256" key="2">
    <source>
        <dbReference type="PROSITE-ProRule" id="PRU00087"/>
    </source>
</evidence>
<evidence type="ECO:0000259" key="6">
    <source>
        <dbReference type="Pfam" id="PF23616"/>
    </source>
</evidence>
<evidence type="ECO:0000256" key="1">
    <source>
        <dbReference type="ARBA" id="ARBA00022737"/>
    </source>
</evidence>
<evidence type="ECO:0000256" key="5">
    <source>
        <dbReference type="SAM" id="SignalP"/>
    </source>
</evidence>
<feature type="repeat" description="Filamin" evidence="2">
    <location>
        <begin position="496"/>
        <end position="602"/>
    </location>
</feature>
<feature type="domain" description="GEX2 N-terminal Ig-like" evidence="6">
    <location>
        <begin position="143"/>
        <end position="247"/>
    </location>
</feature>
<protein>
    <submittedName>
        <fullName evidence="7">Protein GAMETE EXPRESSED 2</fullName>
    </submittedName>
</protein>
<keyword evidence="8" id="KW-1185">Reference proteome</keyword>
<feature type="transmembrane region" description="Helical" evidence="4">
    <location>
        <begin position="1013"/>
        <end position="1034"/>
    </location>
</feature>
<dbReference type="FunFam" id="2.60.40.10:FF:002225">
    <property type="entry name" value="Gamete expressed 2"/>
    <property type="match status" value="1"/>
</dbReference>
<dbReference type="InterPro" id="IPR013783">
    <property type="entry name" value="Ig-like_fold"/>
</dbReference>